<feature type="transmembrane region" description="Helical" evidence="10">
    <location>
        <begin position="171"/>
        <end position="193"/>
    </location>
</feature>
<dbReference type="InterPro" id="IPR003663">
    <property type="entry name" value="Sugar/inositol_transpt"/>
</dbReference>
<feature type="transmembrane region" description="Helical" evidence="10">
    <location>
        <begin position="349"/>
        <end position="371"/>
    </location>
</feature>
<dbReference type="CDD" id="cd17361">
    <property type="entry name" value="MFS_STP"/>
    <property type="match status" value="1"/>
</dbReference>
<keyword evidence="3 9" id="KW-0813">Transport</keyword>
<dbReference type="PANTHER" id="PTHR23500">
    <property type="entry name" value="SOLUTE CARRIER FAMILY 2, FACILITATED GLUCOSE TRANSPORTER"/>
    <property type="match status" value="1"/>
</dbReference>
<evidence type="ECO:0000256" key="2">
    <source>
        <dbReference type="ARBA" id="ARBA00010992"/>
    </source>
</evidence>
<comment type="similarity">
    <text evidence="2 9">Belongs to the major facilitator superfamily. Sugar transporter (TC 2.A.1.1) family.</text>
</comment>
<dbReference type="EMBL" id="HG996475">
    <property type="protein sequence ID" value="CAG1863999.1"/>
    <property type="molecule type" value="Genomic_DNA"/>
</dbReference>
<dbReference type="InterPro" id="IPR044778">
    <property type="entry name" value="MFS_STP/MST-like_plant"/>
</dbReference>
<dbReference type="InterPro" id="IPR045262">
    <property type="entry name" value="STP/PLT_plant"/>
</dbReference>
<evidence type="ECO:0000256" key="9">
    <source>
        <dbReference type="RuleBase" id="RU003346"/>
    </source>
</evidence>
<keyword evidence="7 10" id="KW-1133">Transmembrane helix</keyword>
<dbReference type="GO" id="GO:0016020">
    <property type="term" value="C:membrane"/>
    <property type="evidence" value="ECO:0007669"/>
    <property type="project" value="UniProtKB-SubCell"/>
</dbReference>
<dbReference type="InterPro" id="IPR036259">
    <property type="entry name" value="MFS_trans_sf"/>
</dbReference>
<organism evidence="12">
    <name type="scientific">Musa acuminata subsp. malaccensis</name>
    <name type="common">Wild banana</name>
    <name type="synonym">Musa malaccensis</name>
    <dbReference type="NCBI Taxonomy" id="214687"/>
    <lineage>
        <taxon>Eukaryota</taxon>
        <taxon>Viridiplantae</taxon>
        <taxon>Streptophyta</taxon>
        <taxon>Embryophyta</taxon>
        <taxon>Tracheophyta</taxon>
        <taxon>Spermatophyta</taxon>
        <taxon>Magnoliopsida</taxon>
        <taxon>Liliopsida</taxon>
        <taxon>Zingiberales</taxon>
        <taxon>Musaceae</taxon>
        <taxon>Musa</taxon>
    </lineage>
</organism>
<feature type="transmembrane region" description="Helical" evidence="10">
    <location>
        <begin position="21"/>
        <end position="41"/>
    </location>
</feature>
<accession>A0A8D7FSR4</accession>
<evidence type="ECO:0000256" key="10">
    <source>
        <dbReference type="SAM" id="Phobius"/>
    </source>
</evidence>
<dbReference type="Gene3D" id="1.20.1250.20">
    <property type="entry name" value="MFS general substrate transporter like domains"/>
    <property type="match status" value="1"/>
</dbReference>
<proteinExistence type="inferred from homology"/>
<evidence type="ECO:0000256" key="1">
    <source>
        <dbReference type="ARBA" id="ARBA00004141"/>
    </source>
</evidence>
<dbReference type="PRINTS" id="PR00171">
    <property type="entry name" value="SUGRTRNSPORT"/>
</dbReference>
<dbReference type="Pfam" id="PF00083">
    <property type="entry name" value="Sugar_tr"/>
    <property type="match status" value="1"/>
</dbReference>
<keyword evidence="6" id="KW-0769">Symport</keyword>
<dbReference type="InterPro" id="IPR005828">
    <property type="entry name" value="MFS_sugar_transport-like"/>
</dbReference>
<reference evidence="12" key="1">
    <citation type="submission" date="2021-03" db="EMBL/GenBank/DDBJ databases">
        <authorList>
            <consortium name="Genoscope - CEA"/>
            <person name="William W."/>
        </authorList>
    </citation>
    <scope>NUCLEOTIDE SEQUENCE</scope>
    <source>
        <strain evidence="12">Doubled-haploid Pahang</strain>
    </source>
</reference>
<dbReference type="PANTHER" id="PTHR23500:SF371">
    <property type="entry name" value="OS07G0206600 PROTEIN"/>
    <property type="match status" value="1"/>
</dbReference>
<dbReference type="GO" id="GO:0015293">
    <property type="term" value="F:symporter activity"/>
    <property type="evidence" value="ECO:0007669"/>
    <property type="project" value="UniProtKB-KW"/>
</dbReference>
<feature type="transmembrane region" description="Helical" evidence="10">
    <location>
        <begin position="137"/>
        <end position="159"/>
    </location>
</feature>
<feature type="transmembrane region" description="Helical" evidence="10">
    <location>
        <begin position="421"/>
        <end position="442"/>
    </location>
</feature>
<protein>
    <submittedName>
        <fullName evidence="12">(wild Malaysian banana) hypothetical protein</fullName>
    </submittedName>
</protein>
<evidence type="ECO:0000313" key="12">
    <source>
        <dbReference type="EMBL" id="CAG1863999.1"/>
    </source>
</evidence>
<keyword evidence="5 10" id="KW-0812">Transmembrane</keyword>
<evidence type="ECO:0000256" key="6">
    <source>
        <dbReference type="ARBA" id="ARBA00022847"/>
    </source>
</evidence>
<dbReference type="NCBIfam" id="TIGR00879">
    <property type="entry name" value="SP"/>
    <property type="match status" value="1"/>
</dbReference>
<feature type="transmembrane region" description="Helical" evidence="10">
    <location>
        <begin position="199"/>
        <end position="223"/>
    </location>
</feature>
<keyword evidence="8 10" id="KW-0472">Membrane</keyword>
<comment type="subcellular location">
    <subcellularLocation>
        <location evidence="1">Membrane</location>
        <topology evidence="1">Multi-pass membrane protein</topology>
    </subcellularLocation>
</comment>
<dbReference type="PROSITE" id="PS00217">
    <property type="entry name" value="SUGAR_TRANSPORT_2"/>
    <property type="match status" value="1"/>
</dbReference>
<feature type="transmembrane region" description="Helical" evidence="10">
    <location>
        <begin position="112"/>
        <end position="131"/>
    </location>
</feature>
<evidence type="ECO:0000256" key="8">
    <source>
        <dbReference type="ARBA" id="ARBA00023136"/>
    </source>
</evidence>
<sequence>MPAIVMSNAGSNGAKEFEGKITIYVVICGVIAATGGLMFGYDIGISGGVTSMDDFLEEFFPVVYERKHKAKEDNYCKYDNQGLQLFTSSLYLAALVSSFVASKLCTKHGRRLTMQAASVFFLVGVVLNAAARNIAMLIIGRILLGVGVGFANQAVPLFLSEIAPVHIRGALNILFQLDVTIGIFVANIVNYFVSNIHPWGWRLALGLAGVPATMLCLGSMVIAETPTSLIEREQLMEGLAMLKKIRGTDNVNAEYEEILHACEMARQVKQPFRNLMKRSSRPQLVIAIAMQVFQQFTGINAIMFYAPVLFQTIGFKNDASLLSAVITGIVNVLSTVVSVVLVDKLGRRFLLLEACGQMLITQVAIGGVLLVNLKSTNELEHGVAVWVVVLVCLYVSSFAWSWGPLGWLIPSETFPLATRTAGYAFAVSSNMLFTFVIAQAFLSMMCHLRAGIFFFFAAWIVVMGLFVIFLLPETKNVPIDEMSERVWKRHWYWKRFMDEEEQRKKDSV</sequence>
<dbReference type="AlphaFoldDB" id="A0A8D7FSR4"/>
<dbReference type="PROSITE" id="PS00216">
    <property type="entry name" value="SUGAR_TRANSPORT_1"/>
    <property type="match status" value="1"/>
</dbReference>
<gene>
    <name evidence="12" type="ORF">GSMUA_16290.1</name>
</gene>
<feature type="domain" description="Major facilitator superfamily (MFS) profile" evidence="11">
    <location>
        <begin position="28"/>
        <end position="475"/>
    </location>
</feature>
<feature type="transmembrane region" description="Helical" evidence="10">
    <location>
        <begin position="284"/>
        <end position="308"/>
    </location>
</feature>
<name>A0A8D7FSR4_MUSAM</name>
<feature type="transmembrane region" description="Helical" evidence="10">
    <location>
        <begin position="82"/>
        <end position="100"/>
    </location>
</feature>
<evidence type="ECO:0000256" key="7">
    <source>
        <dbReference type="ARBA" id="ARBA00022989"/>
    </source>
</evidence>
<dbReference type="GO" id="GO:0015145">
    <property type="term" value="F:monosaccharide transmembrane transporter activity"/>
    <property type="evidence" value="ECO:0007669"/>
    <property type="project" value="InterPro"/>
</dbReference>
<dbReference type="InterPro" id="IPR020846">
    <property type="entry name" value="MFS_dom"/>
</dbReference>
<keyword evidence="4" id="KW-0762">Sugar transport</keyword>
<dbReference type="FunFam" id="1.20.1250.20:FF:000002">
    <property type="entry name" value="Sugar transport protein 13"/>
    <property type="match status" value="1"/>
</dbReference>
<evidence type="ECO:0000259" key="11">
    <source>
        <dbReference type="PROSITE" id="PS50850"/>
    </source>
</evidence>
<feature type="transmembrane region" description="Helical" evidence="10">
    <location>
        <begin position="320"/>
        <end position="342"/>
    </location>
</feature>
<evidence type="ECO:0000256" key="4">
    <source>
        <dbReference type="ARBA" id="ARBA00022597"/>
    </source>
</evidence>
<dbReference type="PROSITE" id="PS50850">
    <property type="entry name" value="MFS"/>
    <property type="match status" value="1"/>
</dbReference>
<dbReference type="InterPro" id="IPR005829">
    <property type="entry name" value="Sugar_transporter_CS"/>
</dbReference>
<evidence type="ECO:0000256" key="5">
    <source>
        <dbReference type="ARBA" id="ARBA00022692"/>
    </source>
</evidence>
<feature type="transmembrane region" description="Helical" evidence="10">
    <location>
        <begin position="383"/>
        <end position="409"/>
    </location>
</feature>
<feature type="transmembrane region" description="Helical" evidence="10">
    <location>
        <begin position="448"/>
        <end position="471"/>
    </location>
</feature>
<dbReference type="SUPFAM" id="SSF103473">
    <property type="entry name" value="MFS general substrate transporter"/>
    <property type="match status" value="1"/>
</dbReference>
<evidence type="ECO:0000256" key="3">
    <source>
        <dbReference type="ARBA" id="ARBA00022448"/>
    </source>
</evidence>